<comment type="caution">
    <text evidence="2">The sequence shown here is derived from an EMBL/GenBank/DDBJ whole genome shotgun (WGS) entry which is preliminary data.</text>
</comment>
<reference evidence="2" key="1">
    <citation type="journal article" date="2012" name="PLoS ONE">
        <title>Gene sets for utilization of primary and secondary nutrition supplies in the distal gut of endangered iberian lynx.</title>
        <authorList>
            <person name="Alcaide M."/>
            <person name="Messina E."/>
            <person name="Richter M."/>
            <person name="Bargiela R."/>
            <person name="Peplies J."/>
            <person name="Huws S.A."/>
            <person name="Newbold C.J."/>
            <person name="Golyshin P.N."/>
            <person name="Simon M.A."/>
            <person name="Lopez G."/>
            <person name="Yakimov M.M."/>
            <person name="Ferrer M."/>
        </authorList>
    </citation>
    <scope>NUCLEOTIDE SEQUENCE</scope>
</reference>
<organism evidence="2">
    <name type="scientific">gut metagenome</name>
    <dbReference type="NCBI Taxonomy" id="749906"/>
    <lineage>
        <taxon>unclassified sequences</taxon>
        <taxon>metagenomes</taxon>
        <taxon>organismal metagenomes</taxon>
    </lineage>
</organism>
<evidence type="ECO:0000256" key="1">
    <source>
        <dbReference type="SAM" id="MobiDB-lite"/>
    </source>
</evidence>
<accession>J9G6A8</accession>
<dbReference type="EMBL" id="AMCI01004824">
    <property type="protein sequence ID" value="EJW97327.1"/>
    <property type="molecule type" value="Genomic_DNA"/>
</dbReference>
<sequence>MSLLPPLSSAHPSHMRHFQTHIRSCKSAKDLSSDLQSAPSLLHGHRLEPDNLVEMHPAP</sequence>
<gene>
    <name evidence="2" type="ORF">EVA_14564</name>
</gene>
<feature type="region of interest" description="Disordered" evidence="1">
    <location>
        <begin position="27"/>
        <end position="59"/>
    </location>
</feature>
<dbReference type="AlphaFoldDB" id="J9G6A8"/>
<evidence type="ECO:0000313" key="2">
    <source>
        <dbReference type="EMBL" id="EJW97327.1"/>
    </source>
</evidence>
<protein>
    <submittedName>
        <fullName evidence="2">Uncharacterized protein</fullName>
    </submittedName>
</protein>
<proteinExistence type="predicted"/>
<name>J9G6A8_9ZZZZ</name>